<dbReference type="AlphaFoldDB" id="F8DHG8"/>
<evidence type="ECO:0000313" key="1">
    <source>
        <dbReference type="EMBL" id="AEH56799.1"/>
    </source>
</evidence>
<dbReference type="PROSITE" id="PS51257">
    <property type="entry name" value="PROKAR_LIPOPROTEIN"/>
    <property type="match status" value="1"/>
</dbReference>
<gene>
    <name evidence="1" type="ordered locus">HMPREF0833_11768</name>
</gene>
<evidence type="ECO:0000313" key="2">
    <source>
        <dbReference type="Proteomes" id="UP000001502"/>
    </source>
</evidence>
<dbReference type="KEGG" id="scp:HMPREF0833_11768"/>
<dbReference type="HOGENOM" id="CLU_764869_0_0_9"/>
<dbReference type="EMBL" id="CP002843">
    <property type="protein sequence ID" value="AEH56799.1"/>
    <property type="molecule type" value="Genomic_DNA"/>
</dbReference>
<protein>
    <recommendedName>
        <fullName evidence="3">Lipoprotein</fullName>
    </recommendedName>
</protein>
<proteinExistence type="predicted"/>
<sequence length="319" mass="36903">MYKTTLMMVSLIALIGCGQKEKNSQSSDDTGNSKQFFIYNPQAEIKNFEFINDHNGVVVEWDFNKKEKEESQSATTNASWVTVNSDYLVRKRAKVRDSGATKKMKSDEYFYLDIYHLANQKASKKEVNIWQKLVDYLDEDDFELIGYLSTLRKFENNDYAVLTIYSEKNYRYFLLNLKTLKIDGEKTSKELEENGRIALELDSTKAFSAGVNQLGNSFWKADTYKGNINLKNNNRSAFNLFSKKDSFAYKVIKSENGMITNGRELLDLESEFIPVGKSVYEDLYIPSKWSINGKNQKIVSYDEIQEYYNGEIEKRSLVS</sequence>
<accession>F8DHG8</accession>
<organism evidence="1 2">
    <name type="scientific">Streptococcus parasanguinis (strain ATCC 15912 / DSM 6778 / CIP 104372 / LMG 14537)</name>
    <dbReference type="NCBI Taxonomy" id="760570"/>
    <lineage>
        <taxon>Bacteria</taxon>
        <taxon>Bacillati</taxon>
        <taxon>Bacillota</taxon>
        <taxon>Bacilli</taxon>
        <taxon>Lactobacillales</taxon>
        <taxon>Streptococcaceae</taxon>
        <taxon>Streptococcus</taxon>
    </lineage>
</organism>
<name>F8DHG8_STREP</name>
<evidence type="ECO:0008006" key="3">
    <source>
        <dbReference type="Google" id="ProtNLM"/>
    </source>
</evidence>
<reference evidence="2" key="1">
    <citation type="submission" date="2011-06" db="EMBL/GenBank/DDBJ databases">
        <title>Complete sequence of Streptococcus parasanguinis strain ATCC 15912.</title>
        <authorList>
            <person name="Muzny D."/>
            <person name="Qin X."/>
            <person name="Buhay C."/>
            <person name="Dugan-Rocha S."/>
            <person name="Ding Y."/>
            <person name="Chen G."/>
            <person name="Hawes A."/>
            <person name="Holder M."/>
            <person name="Jhangiani S."/>
            <person name="Johnson A."/>
            <person name="Khan Z."/>
            <person name="Li Z."/>
            <person name="Liu W."/>
            <person name="Liu X."/>
            <person name="Perez L."/>
            <person name="Shen H."/>
            <person name="Wang Q."/>
            <person name="Watt J."/>
            <person name="Xi L."/>
            <person name="Xin Y."/>
            <person name="Zhou J."/>
            <person name="Deng J."/>
            <person name="Jiang H."/>
            <person name="Liu Y."/>
            <person name="Qu J."/>
            <person name="Song X.-Z."/>
            <person name="Zhang L."/>
            <person name="Villasana D."/>
            <person name="Johnson A."/>
            <person name="Liu J."/>
            <person name="Liyanage D."/>
            <person name="Lorensuhewa L."/>
            <person name="Robinson T."/>
            <person name="Song A."/>
            <person name="Song B.-B."/>
            <person name="Dinh H."/>
            <person name="Thornton R."/>
            <person name="Coyle M."/>
            <person name="Francisco L."/>
            <person name="Jackson L."/>
            <person name="Javaid M."/>
            <person name="Korchina V."/>
            <person name="Kovar C."/>
            <person name="Mata R."/>
            <person name="Mathew T."/>
            <person name="Ngo R."/>
            <person name="Nguyen L."/>
            <person name="Nguyen N."/>
            <person name="Okwuonu G."/>
            <person name="Ongeri F."/>
            <person name="Pham C."/>
            <person name="Simmons D."/>
            <person name="Wilczek-Boney K."/>
            <person name="Hale W."/>
            <person name="Jakkamsetti A."/>
            <person name="Pham P."/>
            <person name="Ruth R."/>
            <person name="San Lucas F."/>
            <person name="Warren J."/>
            <person name="Zhang J."/>
            <person name="Zhao Z."/>
            <person name="Zhou C."/>
            <person name="Zhu D."/>
            <person name="Lee S."/>
            <person name="Bess C."/>
            <person name="Blankenburg K."/>
            <person name="Forbes L."/>
            <person name="Fu Q."/>
            <person name="Gubbala S."/>
            <person name="Hirani K."/>
            <person name="Jayaseelan J.C."/>
            <person name="Lara F."/>
            <person name="Munidasa M."/>
            <person name="Palculict T."/>
            <person name="Patil S."/>
            <person name="Pu L.-L."/>
            <person name="Saada N."/>
            <person name="Tang L."/>
            <person name="Weissenberger G."/>
            <person name="Zhu Y."/>
            <person name="Hemphill L."/>
            <person name="Shang Y."/>
            <person name="Youmans B."/>
            <person name="Ayvaz T."/>
            <person name="Ross M."/>
            <person name="Santibanez J."/>
            <person name="Aqrawi P."/>
            <person name="Gross S."/>
            <person name="Joshi V."/>
            <person name="Fowler G."/>
            <person name="Nazareth L."/>
            <person name="Reid J."/>
            <person name="Worley K."/>
            <person name="Petrosino J."/>
            <person name="Highlander S."/>
            <person name="Gibbs R."/>
        </authorList>
    </citation>
    <scope>NUCLEOTIDE SEQUENCE [LARGE SCALE GENOMIC DNA]</scope>
    <source>
        <strain evidence="2">ATCC 15912 / DSM 6778 / CIP 104372 / LMG 14537</strain>
    </source>
</reference>
<dbReference type="Proteomes" id="UP000001502">
    <property type="component" value="Chromosome"/>
</dbReference>